<protein>
    <submittedName>
        <fullName evidence="6">LysR family transcriptional regulator</fullName>
    </submittedName>
</protein>
<reference evidence="7" key="1">
    <citation type="journal article" date="2019" name="Int. J. Syst. Evol. Microbiol.">
        <title>The Global Catalogue of Microorganisms (GCM) 10K type strain sequencing project: providing services to taxonomists for standard genome sequencing and annotation.</title>
        <authorList>
            <consortium name="The Broad Institute Genomics Platform"/>
            <consortium name="The Broad Institute Genome Sequencing Center for Infectious Disease"/>
            <person name="Wu L."/>
            <person name="Ma J."/>
        </authorList>
    </citation>
    <scope>NUCLEOTIDE SEQUENCE [LARGE SCALE GENOMIC DNA]</scope>
    <source>
        <strain evidence="7">KCTC 12848</strain>
    </source>
</reference>
<dbReference type="InterPro" id="IPR036390">
    <property type="entry name" value="WH_DNA-bd_sf"/>
</dbReference>
<dbReference type="Gene3D" id="1.10.10.10">
    <property type="entry name" value="Winged helix-like DNA-binding domain superfamily/Winged helix DNA-binding domain"/>
    <property type="match status" value="1"/>
</dbReference>
<dbReference type="InterPro" id="IPR000847">
    <property type="entry name" value="LysR_HTH_N"/>
</dbReference>
<evidence type="ECO:0000256" key="3">
    <source>
        <dbReference type="ARBA" id="ARBA00023125"/>
    </source>
</evidence>
<keyword evidence="3" id="KW-0238">DNA-binding</keyword>
<dbReference type="Pfam" id="PF03466">
    <property type="entry name" value="LysR_substrate"/>
    <property type="match status" value="1"/>
</dbReference>
<dbReference type="Proteomes" id="UP001595833">
    <property type="component" value="Unassembled WGS sequence"/>
</dbReference>
<feature type="domain" description="HTH lysR-type" evidence="5">
    <location>
        <begin position="2"/>
        <end position="59"/>
    </location>
</feature>
<dbReference type="InterPro" id="IPR005119">
    <property type="entry name" value="LysR_subst-bd"/>
</dbReference>
<dbReference type="InterPro" id="IPR036388">
    <property type="entry name" value="WH-like_DNA-bd_sf"/>
</dbReference>
<dbReference type="PRINTS" id="PR00039">
    <property type="entry name" value="HTHLYSR"/>
</dbReference>
<dbReference type="Pfam" id="PF00126">
    <property type="entry name" value="HTH_1"/>
    <property type="match status" value="1"/>
</dbReference>
<evidence type="ECO:0000256" key="2">
    <source>
        <dbReference type="ARBA" id="ARBA00023015"/>
    </source>
</evidence>
<gene>
    <name evidence="6" type="ORF">ACFPFM_20130</name>
</gene>
<keyword evidence="2" id="KW-0805">Transcription regulation</keyword>
<dbReference type="SUPFAM" id="SSF53850">
    <property type="entry name" value="Periplasmic binding protein-like II"/>
    <property type="match status" value="1"/>
</dbReference>
<keyword evidence="7" id="KW-1185">Reference proteome</keyword>
<name>A0ABV9Y325_9PSEU</name>
<dbReference type="EMBL" id="JBHSJB010000018">
    <property type="protein sequence ID" value="MFC5056052.1"/>
    <property type="molecule type" value="Genomic_DNA"/>
</dbReference>
<evidence type="ECO:0000313" key="6">
    <source>
        <dbReference type="EMBL" id="MFC5056052.1"/>
    </source>
</evidence>
<dbReference type="RefSeq" id="WP_344039646.1">
    <property type="nucleotide sequence ID" value="NZ_BAAAKE010000017.1"/>
</dbReference>
<evidence type="ECO:0000256" key="1">
    <source>
        <dbReference type="ARBA" id="ARBA00009437"/>
    </source>
</evidence>
<organism evidence="6 7">
    <name type="scientific">Saccharothrix xinjiangensis</name>
    <dbReference type="NCBI Taxonomy" id="204798"/>
    <lineage>
        <taxon>Bacteria</taxon>
        <taxon>Bacillati</taxon>
        <taxon>Actinomycetota</taxon>
        <taxon>Actinomycetes</taxon>
        <taxon>Pseudonocardiales</taxon>
        <taxon>Pseudonocardiaceae</taxon>
        <taxon>Saccharothrix</taxon>
    </lineage>
</organism>
<proteinExistence type="inferred from homology"/>
<sequence length="308" mass="33614">MVELRHLRYFLAVVEEKSFTRAAVRLHVSQPTLSQQIRALERLVGHPLFDRLPGGPRLTPAGHVLVEPAGRAITIVTDGVRAARESARGATGDLRVGMIYAAAGAMTQSVLSAFAEAFPDVRLHFRAELPVARAYTALSRDEVDVAFTRLPLDPARHAWHALYRERRVVVVHEAHPLADARTASLADVLPLPILSARPARTPPEVGDHWLLNDFRNGAPPAQYVTEAWTVPEIAQTLVHNPGVVAMCSEIARSRPPVPDAPLRFLDLPESGLSEAVIARRESDHRPHVKAFCEVAAAVALSLPVASPR</sequence>
<dbReference type="PROSITE" id="PS50931">
    <property type="entry name" value="HTH_LYSR"/>
    <property type="match status" value="1"/>
</dbReference>
<comment type="similarity">
    <text evidence="1">Belongs to the LysR transcriptional regulatory family.</text>
</comment>
<comment type="caution">
    <text evidence="6">The sequence shown here is derived from an EMBL/GenBank/DDBJ whole genome shotgun (WGS) entry which is preliminary data.</text>
</comment>
<accession>A0ABV9Y325</accession>
<evidence type="ECO:0000259" key="5">
    <source>
        <dbReference type="PROSITE" id="PS50931"/>
    </source>
</evidence>
<keyword evidence="4" id="KW-0804">Transcription</keyword>
<dbReference type="PANTHER" id="PTHR30346:SF0">
    <property type="entry name" value="HCA OPERON TRANSCRIPTIONAL ACTIVATOR HCAR"/>
    <property type="match status" value="1"/>
</dbReference>
<evidence type="ECO:0000313" key="7">
    <source>
        <dbReference type="Proteomes" id="UP001595833"/>
    </source>
</evidence>
<dbReference type="PANTHER" id="PTHR30346">
    <property type="entry name" value="TRANSCRIPTIONAL DUAL REGULATOR HCAR-RELATED"/>
    <property type="match status" value="1"/>
</dbReference>
<dbReference type="Gene3D" id="3.40.190.10">
    <property type="entry name" value="Periplasmic binding protein-like II"/>
    <property type="match status" value="2"/>
</dbReference>
<dbReference type="SUPFAM" id="SSF46785">
    <property type="entry name" value="Winged helix' DNA-binding domain"/>
    <property type="match status" value="1"/>
</dbReference>
<evidence type="ECO:0000256" key="4">
    <source>
        <dbReference type="ARBA" id="ARBA00023163"/>
    </source>
</evidence>